<organism evidence="13 14">
    <name type="scientific">Bombilactobacillus mellifer</name>
    <dbReference type="NCBI Taxonomy" id="1218492"/>
    <lineage>
        <taxon>Bacteria</taxon>
        <taxon>Bacillati</taxon>
        <taxon>Bacillota</taxon>
        <taxon>Bacilli</taxon>
        <taxon>Lactobacillales</taxon>
        <taxon>Lactobacillaceae</taxon>
        <taxon>Bombilactobacillus</taxon>
    </lineage>
</organism>
<dbReference type="Pfam" id="PF02687">
    <property type="entry name" value="FtsX"/>
    <property type="match status" value="1"/>
</dbReference>
<dbReference type="SMART" id="SM00382">
    <property type="entry name" value="AAA"/>
    <property type="match status" value="1"/>
</dbReference>
<dbReference type="PROSITE" id="PS50893">
    <property type="entry name" value="ABC_TRANSPORTER_2"/>
    <property type="match status" value="1"/>
</dbReference>
<dbReference type="PROSITE" id="PS00211">
    <property type="entry name" value="ABC_TRANSPORTER_1"/>
    <property type="match status" value="1"/>
</dbReference>
<feature type="transmembrane region" description="Helical" evidence="11">
    <location>
        <begin position="567"/>
        <end position="595"/>
    </location>
</feature>
<feature type="domain" description="ABC transporter" evidence="12">
    <location>
        <begin position="4"/>
        <end position="241"/>
    </location>
</feature>
<dbReference type="Pfam" id="PF00005">
    <property type="entry name" value="ABC_tran"/>
    <property type="match status" value="1"/>
</dbReference>
<evidence type="ECO:0000256" key="2">
    <source>
        <dbReference type="ARBA" id="ARBA00022448"/>
    </source>
</evidence>
<dbReference type="RefSeq" id="WP_052725177.1">
    <property type="nucleotide sequence ID" value="NZ_JBHSZT010000001.1"/>
</dbReference>
<dbReference type="AlphaFoldDB" id="A0A0F4LVS6"/>
<protein>
    <recommendedName>
        <fullName evidence="12">ABC transporter domain-containing protein</fullName>
    </recommendedName>
</protein>
<dbReference type="InterPro" id="IPR015854">
    <property type="entry name" value="ABC_transpr_LolD-like"/>
</dbReference>
<keyword evidence="9 11" id="KW-0472">Membrane</keyword>
<feature type="transmembrane region" description="Helical" evidence="11">
    <location>
        <begin position="615"/>
        <end position="636"/>
    </location>
</feature>
<dbReference type="InterPro" id="IPR003593">
    <property type="entry name" value="AAA+_ATPase"/>
</dbReference>
<feature type="transmembrane region" description="Helical" evidence="11">
    <location>
        <begin position="262"/>
        <end position="285"/>
    </location>
</feature>
<evidence type="ECO:0000256" key="8">
    <source>
        <dbReference type="ARBA" id="ARBA00022989"/>
    </source>
</evidence>
<evidence type="ECO:0000256" key="3">
    <source>
        <dbReference type="ARBA" id="ARBA00022475"/>
    </source>
</evidence>
<proteinExistence type="inferred from homology"/>
<name>A0A0F4LVS6_9LACO</name>
<dbReference type="PANTHER" id="PTHR24220">
    <property type="entry name" value="IMPORT ATP-BINDING PROTEIN"/>
    <property type="match status" value="1"/>
</dbReference>
<evidence type="ECO:0000259" key="12">
    <source>
        <dbReference type="PROSITE" id="PS50893"/>
    </source>
</evidence>
<comment type="similarity">
    <text evidence="10">Belongs to the ABC transporter superfamily. Macrolide exporter (TC 3.A.1.122) family.</text>
</comment>
<evidence type="ECO:0000256" key="10">
    <source>
        <dbReference type="ARBA" id="ARBA00038388"/>
    </source>
</evidence>
<keyword evidence="5" id="KW-0547">Nucleotide-binding</keyword>
<dbReference type="CDD" id="cd03255">
    <property type="entry name" value="ABC_MJ0796_LolCDE_FtsE"/>
    <property type="match status" value="1"/>
</dbReference>
<dbReference type="GO" id="GO:0005524">
    <property type="term" value="F:ATP binding"/>
    <property type="evidence" value="ECO:0007669"/>
    <property type="project" value="UniProtKB-KW"/>
</dbReference>
<dbReference type="GO" id="GO:0016887">
    <property type="term" value="F:ATP hydrolysis activity"/>
    <property type="evidence" value="ECO:0007669"/>
    <property type="project" value="InterPro"/>
</dbReference>
<evidence type="ECO:0000256" key="11">
    <source>
        <dbReference type="SAM" id="Phobius"/>
    </source>
</evidence>
<dbReference type="InterPro" id="IPR027417">
    <property type="entry name" value="P-loop_NTPase"/>
</dbReference>
<keyword evidence="3" id="KW-1003">Cell membrane</keyword>
<sequence length="651" mass="72505">MKIIELQHIYKTYDLDSTAHESVLRDVNLSINDGEFLIIEGPSGGGKTTILNIISGLDTEYEGTLLYKDKVLTGISATDLTSYREQNIGFVFQTFNLIPHLSVIENVILPMKMNNTKNAKKRALNLLDKVGMKPYFNKNVTKLSGGQKQRVAIARALANNPNIIIADEPTGSLDSKSQSKIMKILRGLADEGKTIIVVTHNNEILSYGDRVVYVKDGQINNQGANLAVVADKQKRPQYQPLKSHINYQQIFKIGWKNFRQRIWRNIIIALAMSIGLIGVLLSLGLGNGITKMLQSEDIKNQIPTTIQIQANPESGIALNTGDSASIKKAAGKKLKYISNIQNYSLTQVKIKNKKLVFKKEHPNYAQLNNLVPDVSESRKLLQIDGVSSGQRYKNIKEHGLTVTKKFIKEFNQGNHTKYTVNSILNQDVALTVQMGNNNVTHKTKIIRVQNGDNAMFLSTMELNQLVGSHPKQIAYYLLELKNPKNNDAVLKKINQNKKFNALSSGNILKTVIQFINVIQGLLIFMSLQAIIVSICMLGIVLFINVIERTKEIGIMKSLGYQNKDIAGIFISEGMCIAIISYLTAVIVSVIIGQLINVGVNHFAQFTVKVYQTFGSALLIVFLATVFMVLIAIFVPIRKINKLDASESIRYE</sequence>
<dbReference type="STRING" id="1218492.JG30_06250"/>
<keyword evidence="8 11" id="KW-1133">Transmembrane helix</keyword>
<evidence type="ECO:0000256" key="5">
    <source>
        <dbReference type="ARBA" id="ARBA00022741"/>
    </source>
</evidence>
<dbReference type="InterPro" id="IPR017871">
    <property type="entry name" value="ABC_transporter-like_CS"/>
</dbReference>
<dbReference type="InterPro" id="IPR003439">
    <property type="entry name" value="ABC_transporter-like_ATP-bd"/>
</dbReference>
<evidence type="ECO:0000256" key="6">
    <source>
        <dbReference type="ARBA" id="ARBA00022840"/>
    </source>
</evidence>
<keyword evidence="2" id="KW-0813">Transport</keyword>
<dbReference type="EMBL" id="JXJQ01000006">
    <property type="protein sequence ID" value="KJY62414.1"/>
    <property type="molecule type" value="Genomic_DNA"/>
</dbReference>
<dbReference type="PANTHER" id="PTHR24220:SF692">
    <property type="entry name" value="ABC TRANSPORTER DOMAIN-CONTAINING PROTEIN"/>
    <property type="match status" value="1"/>
</dbReference>
<accession>A0A0F4LVS6</accession>
<gene>
    <name evidence="13" type="ORF">JG30_06250</name>
</gene>
<evidence type="ECO:0000256" key="1">
    <source>
        <dbReference type="ARBA" id="ARBA00004429"/>
    </source>
</evidence>
<evidence type="ECO:0000256" key="4">
    <source>
        <dbReference type="ARBA" id="ARBA00022692"/>
    </source>
</evidence>
<evidence type="ECO:0000313" key="13">
    <source>
        <dbReference type="EMBL" id="KJY62414.1"/>
    </source>
</evidence>
<dbReference type="GO" id="GO:0006865">
    <property type="term" value="P:amino acid transport"/>
    <property type="evidence" value="ECO:0007669"/>
    <property type="project" value="UniProtKB-KW"/>
</dbReference>
<dbReference type="PATRIC" id="fig|1218492.5.peg.754"/>
<evidence type="ECO:0000313" key="14">
    <source>
        <dbReference type="Proteomes" id="UP000033558"/>
    </source>
</evidence>
<dbReference type="Proteomes" id="UP000033558">
    <property type="component" value="Unassembled WGS sequence"/>
</dbReference>
<feature type="transmembrane region" description="Helical" evidence="11">
    <location>
        <begin position="521"/>
        <end position="546"/>
    </location>
</feature>
<comment type="caution">
    <text evidence="13">The sequence shown here is derived from an EMBL/GenBank/DDBJ whole genome shotgun (WGS) entry which is preliminary data.</text>
</comment>
<dbReference type="GO" id="GO:0005886">
    <property type="term" value="C:plasma membrane"/>
    <property type="evidence" value="ECO:0007669"/>
    <property type="project" value="UniProtKB-SubCell"/>
</dbReference>
<dbReference type="HOGENOM" id="CLU_000604_78_2_9"/>
<dbReference type="GO" id="GO:0022857">
    <property type="term" value="F:transmembrane transporter activity"/>
    <property type="evidence" value="ECO:0007669"/>
    <property type="project" value="UniProtKB-ARBA"/>
</dbReference>
<dbReference type="GO" id="GO:0098796">
    <property type="term" value="C:membrane protein complex"/>
    <property type="evidence" value="ECO:0007669"/>
    <property type="project" value="UniProtKB-ARBA"/>
</dbReference>
<dbReference type="InterPro" id="IPR017911">
    <property type="entry name" value="MacB-like_ATP-bd"/>
</dbReference>
<comment type="subcellular location">
    <subcellularLocation>
        <location evidence="1">Cell inner membrane</location>
        <topology evidence="1">Multi-pass membrane protein</topology>
    </subcellularLocation>
</comment>
<evidence type="ECO:0000256" key="7">
    <source>
        <dbReference type="ARBA" id="ARBA00022970"/>
    </source>
</evidence>
<evidence type="ECO:0000256" key="9">
    <source>
        <dbReference type="ARBA" id="ARBA00023136"/>
    </source>
</evidence>
<keyword evidence="14" id="KW-1185">Reference proteome</keyword>
<dbReference type="Gene3D" id="3.40.50.300">
    <property type="entry name" value="P-loop containing nucleotide triphosphate hydrolases"/>
    <property type="match status" value="1"/>
</dbReference>
<dbReference type="OrthoDB" id="2079174at2"/>
<dbReference type="InterPro" id="IPR003838">
    <property type="entry name" value="ABC3_permease_C"/>
</dbReference>
<keyword evidence="4 11" id="KW-0812">Transmembrane</keyword>
<reference evidence="13 14" key="1">
    <citation type="submission" date="2015-01" db="EMBL/GenBank/DDBJ databases">
        <title>Comparative genomics of the lactic acid bacteria isolated from the honey bee gut.</title>
        <authorList>
            <person name="Ellegaard K.M."/>
            <person name="Tamarit D."/>
            <person name="Javelind E."/>
            <person name="Olofsson T."/>
            <person name="Andersson S.G."/>
            <person name="Vasquez A."/>
        </authorList>
    </citation>
    <scope>NUCLEOTIDE SEQUENCE [LARGE SCALE GENOMIC DNA]</scope>
    <source>
        <strain evidence="13 14">Bin4</strain>
    </source>
</reference>
<keyword evidence="7" id="KW-0029">Amino-acid transport</keyword>
<keyword evidence="6" id="KW-0067">ATP-binding</keyword>
<dbReference type="FunFam" id="3.40.50.300:FF:000032">
    <property type="entry name" value="Export ABC transporter ATP-binding protein"/>
    <property type="match status" value="1"/>
</dbReference>
<dbReference type="SUPFAM" id="SSF52540">
    <property type="entry name" value="P-loop containing nucleoside triphosphate hydrolases"/>
    <property type="match status" value="1"/>
</dbReference>